<evidence type="ECO:0000313" key="2">
    <source>
        <dbReference type="EMBL" id="ATQ68172.1"/>
    </source>
</evidence>
<keyword evidence="3" id="KW-1185">Reference proteome</keyword>
<feature type="chain" id="PRO_5013964802" description="Secreted protein" evidence="1">
    <location>
        <begin position="25"/>
        <end position="420"/>
    </location>
</feature>
<evidence type="ECO:0000313" key="3">
    <source>
        <dbReference type="Proteomes" id="UP000230709"/>
    </source>
</evidence>
<name>A0A2D2CZM5_METT3</name>
<dbReference type="AlphaFoldDB" id="A0A2D2CZM5"/>
<dbReference type="RefSeq" id="WP_003614108.1">
    <property type="nucleotide sequence ID" value="NZ_ADVE02000001.1"/>
</dbReference>
<proteinExistence type="predicted"/>
<evidence type="ECO:0008006" key="4">
    <source>
        <dbReference type="Google" id="ProtNLM"/>
    </source>
</evidence>
<sequence length="420" mass="45499">MQGFFALGSAALATLLLAAVPAAAVTVTETTAAGLAVYRYSWTDSKGRPRNVSLKKEGSGNPGHGGYAVAASYQYLDGGVWKTKAVKPSDVNDGFGYFVSHERERLFTDGERATIARKIFHVDDSPLGKNFAVATATYAPASNLKIIRFSLVYPHYGTIAANGIDLETGDDAPPLGASSALFVKYSLPVRIWWYFKDGADYPRIRTQVSLASLPGPDRVSFDLRGPYGKLDFDGGANSITQVRWGDDFHFVSTTMPLTRNSAWTWNVINHDNRYTSLIAGGFEMGLVNLGGTKLNDGYADGRGRTSSVYFNGKGCPYEPQLIPCDYEWPYQSAQYELPYDNRNGVTTSEKIAWGSTPFFGTSLTSTYDGRASHPFDGFPANKAITYDLCLVLGRTIDGGTTRAAARDVRLGNGHCAATAP</sequence>
<protein>
    <recommendedName>
        <fullName evidence="4">Secreted protein</fullName>
    </recommendedName>
</protein>
<gene>
    <name evidence="2" type="ORF">CQW49_10005</name>
</gene>
<dbReference type="Proteomes" id="UP000230709">
    <property type="component" value="Chromosome"/>
</dbReference>
<reference evidence="3" key="1">
    <citation type="submission" date="2017-10" db="EMBL/GenBank/DDBJ databases">
        <title>Completed PacBio SMRT sequence of Methylosinus trichosporium OB3b reveals presence of a third large plasmid.</title>
        <authorList>
            <person name="Charles T.C."/>
            <person name="Lynch M.D.J."/>
            <person name="Heil J.R."/>
            <person name="Cheng J."/>
        </authorList>
    </citation>
    <scope>NUCLEOTIDE SEQUENCE [LARGE SCALE GENOMIC DNA]</scope>
    <source>
        <strain evidence="3">OB3b</strain>
    </source>
</reference>
<accession>A0A2D2CZM5</accession>
<dbReference type="STRING" id="595536.GCA_000178815_03163"/>
<dbReference type="KEGG" id="mtw:CQW49_10005"/>
<feature type="signal peptide" evidence="1">
    <location>
        <begin position="1"/>
        <end position="24"/>
    </location>
</feature>
<dbReference type="EMBL" id="CP023737">
    <property type="protein sequence ID" value="ATQ68172.1"/>
    <property type="molecule type" value="Genomic_DNA"/>
</dbReference>
<evidence type="ECO:0000256" key="1">
    <source>
        <dbReference type="SAM" id="SignalP"/>
    </source>
</evidence>
<keyword evidence="1" id="KW-0732">Signal</keyword>
<organism evidence="2 3">
    <name type="scientific">Methylosinus trichosporium (strain ATCC 35070 / NCIMB 11131 / UNIQEM 75 / OB3b)</name>
    <dbReference type="NCBI Taxonomy" id="595536"/>
    <lineage>
        <taxon>Bacteria</taxon>
        <taxon>Pseudomonadati</taxon>
        <taxon>Pseudomonadota</taxon>
        <taxon>Alphaproteobacteria</taxon>
        <taxon>Hyphomicrobiales</taxon>
        <taxon>Methylocystaceae</taxon>
        <taxon>Methylosinus</taxon>
    </lineage>
</organism>